<name>A0A2T5HSC7_9RHOB</name>
<evidence type="ECO:0000256" key="1">
    <source>
        <dbReference type="SAM" id="Phobius"/>
    </source>
</evidence>
<keyword evidence="3" id="KW-1185">Reference proteome</keyword>
<feature type="transmembrane region" description="Helical" evidence="1">
    <location>
        <begin position="40"/>
        <end position="58"/>
    </location>
</feature>
<dbReference type="RefSeq" id="WP_107815800.1">
    <property type="nucleotide sequence ID" value="NZ_QAOH01000004.1"/>
</dbReference>
<protein>
    <submittedName>
        <fullName evidence="2">Uncharacterized protein</fullName>
    </submittedName>
</protein>
<organism evidence="2 3">
    <name type="scientific">Celeribacter persicus</name>
    <dbReference type="NCBI Taxonomy" id="1651082"/>
    <lineage>
        <taxon>Bacteria</taxon>
        <taxon>Pseudomonadati</taxon>
        <taxon>Pseudomonadota</taxon>
        <taxon>Alphaproteobacteria</taxon>
        <taxon>Rhodobacterales</taxon>
        <taxon>Roseobacteraceae</taxon>
        <taxon>Celeribacter</taxon>
    </lineage>
</organism>
<reference evidence="2 3" key="1">
    <citation type="submission" date="2018-04" db="EMBL/GenBank/DDBJ databases">
        <title>Genomic Encyclopedia of Archaeal and Bacterial Type Strains, Phase II (KMG-II): from individual species to whole genera.</title>
        <authorList>
            <person name="Goeker M."/>
        </authorList>
    </citation>
    <scope>NUCLEOTIDE SEQUENCE [LARGE SCALE GENOMIC DNA]</scope>
    <source>
        <strain evidence="2 3">DSM 100434</strain>
    </source>
</reference>
<proteinExistence type="predicted"/>
<dbReference type="AlphaFoldDB" id="A0A2T5HSC7"/>
<sequence length="128" mass="14625">MQSFVRRRWFRFLLVGFGPYAVLLYLANIISVHLPQDSGWQIALISLPVLGLLCALWAIMKHVSDYDEFQRKQTSDAIIFAFAATALTTLTWGFLEDAGLPDLPTFAIWPMMGTFWIMGGVIVWLRDR</sequence>
<dbReference type="Proteomes" id="UP000244077">
    <property type="component" value="Unassembled WGS sequence"/>
</dbReference>
<dbReference type="OrthoDB" id="6107348at2"/>
<comment type="caution">
    <text evidence="2">The sequence shown here is derived from an EMBL/GenBank/DDBJ whole genome shotgun (WGS) entry which is preliminary data.</text>
</comment>
<keyword evidence="1" id="KW-0812">Transmembrane</keyword>
<keyword evidence="1" id="KW-1133">Transmembrane helix</keyword>
<accession>A0A2T5HSC7</accession>
<gene>
    <name evidence="2" type="ORF">C8N42_104110</name>
</gene>
<dbReference type="EMBL" id="QAOH01000004">
    <property type="protein sequence ID" value="PTQ74466.1"/>
    <property type="molecule type" value="Genomic_DNA"/>
</dbReference>
<feature type="transmembrane region" description="Helical" evidence="1">
    <location>
        <begin position="78"/>
        <end position="95"/>
    </location>
</feature>
<feature type="transmembrane region" description="Helical" evidence="1">
    <location>
        <begin position="107"/>
        <end position="125"/>
    </location>
</feature>
<keyword evidence="1" id="KW-0472">Membrane</keyword>
<feature type="transmembrane region" description="Helical" evidence="1">
    <location>
        <begin position="12"/>
        <end position="34"/>
    </location>
</feature>
<evidence type="ECO:0000313" key="3">
    <source>
        <dbReference type="Proteomes" id="UP000244077"/>
    </source>
</evidence>
<evidence type="ECO:0000313" key="2">
    <source>
        <dbReference type="EMBL" id="PTQ74466.1"/>
    </source>
</evidence>